<organism evidence="1 2">
    <name type="scientific">Saccharomonospora cyanea NA-134</name>
    <dbReference type="NCBI Taxonomy" id="882082"/>
    <lineage>
        <taxon>Bacteria</taxon>
        <taxon>Bacillati</taxon>
        <taxon>Actinomycetota</taxon>
        <taxon>Actinomycetes</taxon>
        <taxon>Pseudonocardiales</taxon>
        <taxon>Pseudonocardiaceae</taxon>
        <taxon>Saccharomonospora</taxon>
    </lineage>
</organism>
<dbReference type="EMBL" id="CM001440">
    <property type="protein sequence ID" value="EHR58959.1"/>
    <property type="molecule type" value="Genomic_DNA"/>
</dbReference>
<gene>
    <name evidence="1" type="ORF">SaccyDRAFT_0017</name>
</gene>
<dbReference type="Proteomes" id="UP000002791">
    <property type="component" value="Chromosome"/>
</dbReference>
<evidence type="ECO:0000313" key="1">
    <source>
        <dbReference type="EMBL" id="EHR58959.1"/>
    </source>
</evidence>
<keyword evidence="2" id="KW-1185">Reference proteome</keyword>
<sequence length="475" mass="52527">MEAPVMAMVDTLVPGVSTLTQLVRYYGLYWALSGFADEEGLDRAACQMLVRRAEVGLALVSRKHDTRRQAHGLDRVKALVDQGTVDGAAELGRASYSPRPWGFWSQYGGPSMTLGTVRVDGGALRPGRHPCPPVVLQLFQPLLDIAVKRKSPMNAVEELAVLALDTLATPDLGPLGGLFTATRAGVHDPDEWTGDDHTRRATLRILARAVQLCPEAERWTDALHACVAYGDAVSADPVLADEERALAWRGVLLRHWSVGAWRRLWAALVDQVVRVSGSVAREDLYDWISSEAPAGTVRDFVADFPRTVNQNGHPLPAEQQVRDEWTPVEADLAVLLLGGIRRDQLSGHCLLAFLNRRSRGRGQFLDPSWVAYRHREHIDRPVAELARAFVDDMLAQSRRVALRKMRVDNDGRMTLFSKLHERNGRYFADRAEGASNVGLRIEQLGTMAEQLDLFTTESGQLAVTACGVEWLALPK</sequence>
<dbReference type="AlphaFoldDB" id="H5XPC5"/>
<proteinExistence type="predicted"/>
<protein>
    <submittedName>
        <fullName evidence="1">Uncharacterized protein</fullName>
    </submittedName>
</protein>
<reference evidence="1 2" key="1">
    <citation type="submission" date="2011-11" db="EMBL/GenBank/DDBJ databases">
        <title>The Noncontiguous Finished sequence of Saccharomonospora cyanea NA-134.</title>
        <authorList>
            <consortium name="US DOE Joint Genome Institute"/>
            <person name="Lucas S."/>
            <person name="Han J."/>
            <person name="Lapidus A."/>
            <person name="Cheng J.-F."/>
            <person name="Goodwin L."/>
            <person name="Pitluck S."/>
            <person name="Peters L."/>
            <person name="Ovchinnikova G."/>
            <person name="Lu M."/>
            <person name="Detter J.C."/>
            <person name="Han C."/>
            <person name="Tapia R."/>
            <person name="Land M."/>
            <person name="Hauser L."/>
            <person name="Kyrpides N."/>
            <person name="Ivanova N."/>
            <person name="Pagani I."/>
            <person name="Brambilla E.-M."/>
            <person name="Klenk H.-P."/>
            <person name="Woyke T."/>
        </authorList>
    </citation>
    <scope>NUCLEOTIDE SEQUENCE [LARGE SCALE GENOMIC DNA]</scope>
    <source>
        <strain evidence="1 2">NA-134</strain>
    </source>
</reference>
<evidence type="ECO:0000313" key="2">
    <source>
        <dbReference type="Proteomes" id="UP000002791"/>
    </source>
</evidence>
<dbReference type="eggNOG" id="ENOG5033H0J">
    <property type="taxonomic scope" value="Bacteria"/>
</dbReference>
<dbReference type="HOGENOM" id="CLU_557577_0_0_11"/>
<name>H5XPC5_9PSEU</name>
<accession>H5XPC5</accession>